<proteinExistence type="predicted"/>
<keyword evidence="2" id="KW-1185">Reference proteome</keyword>
<name>A0AA37T6G4_9GAMM</name>
<dbReference type="AlphaFoldDB" id="A0AA37T6G4"/>
<reference evidence="1 2" key="1">
    <citation type="journal article" date="2014" name="Int. J. Syst. Evol. Microbiol.">
        <title>Complete genome sequence of Corynebacterium casei LMG S-19264T (=DSM 44701T), isolated from a smear-ripened cheese.</title>
        <authorList>
            <consortium name="US DOE Joint Genome Institute (JGI-PGF)"/>
            <person name="Walter F."/>
            <person name="Albersmeier A."/>
            <person name="Kalinowski J."/>
            <person name="Ruckert C."/>
        </authorList>
    </citation>
    <scope>NUCLEOTIDE SEQUENCE [LARGE SCALE GENOMIC DNA]</scope>
    <source>
        <strain evidence="1 2">NBRC 110095</strain>
    </source>
</reference>
<evidence type="ECO:0008006" key="3">
    <source>
        <dbReference type="Google" id="ProtNLM"/>
    </source>
</evidence>
<gene>
    <name evidence="1" type="ORF">GCM10007877_23350</name>
</gene>
<evidence type="ECO:0000313" key="2">
    <source>
        <dbReference type="Proteomes" id="UP001156870"/>
    </source>
</evidence>
<dbReference type="Proteomes" id="UP001156870">
    <property type="component" value="Unassembled WGS sequence"/>
</dbReference>
<dbReference type="InterPro" id="IPR045493">
    <property type="entry name" value="DUF6435"/>
</dbReference>
<comment type="caution">
    <text evidence="1">The sequence shown here is derived from an EMBL/GenBank/DDBJ whole genome shotgun (WGS) entry which is preliminary data.</text>
</comment>
<dbReference type="Pfam" id="PF20027">
    <property type="entry name" value="DUF6435"/>
    <property type="match status" value="1"/>
</dbReference>
<dbReference type="EMBL" id="BSPD01000056">
    <property type="protein sequence ID" value="GLS26619.1"/>
    <property type="molecule type" value="Genomic_DNA"/>
</dbReference>
<accession>A0AA37T6G4</accession>
<organism evidence="1 2">
    <name type="scientific">Marinibactrum halimedae</name>
    <dbReference type="NCBI Taxonomy" id="1444977"/>
    <lineage>
        <taxon>Bacteria</taxon>
        <taxon>Pseudomonadati</taxon>
        <taxon>Pseudomonadota</taxon>
        <taxon>Gammaproteobacteria</taxon>
        <taxon>Cellvibrionales</taxon>
        <taxon>Cellvibrionaceae</taxon>
        <taxon>Marinibactrum</taxon>
    </lineage>
</organism>
<sequence>MFSLFKTDPTKKLKKAYSAKLEQAMQAQRNGDIRTYSQLTYEAEEIDKKIQEIEQSKRQ</sequence>
<dbReference type="NCBIfam" id="NF033487">
    <property type="entry name" value="Lacal_2735_fam"/>
    <property type="match status" value="1"/>
</dbReference>
<evidence type="ECO:0000313" key="1">
    <source>
        <dbReference type="EMBL" id="GLS26619.1"/>
    </source>
</evidence>
<dbReference type="RefSeq" id="WP_232593114.1">
    <property type="nucleotide sequence ID" value="NZ_BSPD01000056.1"/>
</dbReference>
<protein>
    <recommendedName>
        <fullName evidence="3">Lacal_2735 family protein</fullName>
    </recommendedName>
</protein>